<evidence type="ECO:0000256" key="2">
    <source>
        <dbReference type="SAM" id="Phobius"/>
    </source>
</evidence>
<reference evidence="3" key="1">
    <citation type="submission" date="2020-10" db="EMBL/GenBank/DDBJ databases">
        <authorList>
            <person name="Gilroy R."/>
        </authorList>
    </citation>
    <scope>NUCLEOTIDE SEQUENCE</scope>
    <source>
        <strain evidence="3">CHK178-757</strain>
    </source>
</reference>
<feature type="transmembrane region" description="Helical" evidence="2">
    <location>
        <begin position="308"/>
        <end position="328"/>
    </location>
</feature>
<comment type="caution">
    <text evidence="3">The sequence shown here is derived from an EMBL/GenBank/DDBJ whole genome shotgun (WGS) entry which is preliminary data.</text>
</comment>
<dbReference type="AlphaFoldDB" id="A0A9D1JRW1"/>
<evidence type="ECO:0000256" key="1">
    <source>
        <dbReference type="SAM" id="MobiDB-lite"/>
    </source>
</evidence>
<dbReference type="EMBL" id="DVIT01000032">
    <property type="protein sequence ID" value="HIS47760.1"/>
    <property type="molecule type" value="Genomic_DNA"/>
</dbReference>
<evidence type="ECO:0000313" key="3">
    <source>
        <dbReference type="EMBL" id="HIS47760.1"/>
    </source>
</evidence>
<feature type="compositionally biased region" description="Acidic residues" evidence="1">
    <location>
        <begin position="424"/>
        <end position="438"/>
    </location>
</feature>
<feature type="region of interest" description="Disordered" evidence="1">
    <location>
        <begin position="521"/>
        <end position="545"/>
    </location>
</feature>
<keyword evidence="2" id="KW-0472">Membrane</keyword>
<reference evidence="3" key="2">
    <citation type="journal article" date="2021" name="PeerJ">
        <title>Extensive microbial diversity within the chicken gut microbiome revealed by metagenomics and culture.</title>
        <authorList>
            <person name="Gilroy R."/>
            <person name="Ravi A."/>
            <person name="Getino M."/>
            <person name="Pursley I."/>
            <person name="Horton D.L."/>
            <person name="Alikhan N.F."/>
            <person name="Baker D."/>
            <person name="Gharbi K."/>
            <person name="Hall N."/>
            <person name="Watson M."/>
            <person name="Adriaenssens E.M."/>
            <person name="Foster-Nyarko E."/>
            <person name="Jarju S."/>
            <person name="Secka A."/>
            <person name="Antonio M."/>
            <person name="Oren A."/>
            <person name="Chaudhuri R.R."/>
            <person name="La Ragione R."/>
            <person name="Hildebrand F."/>
            <person name="Pallen M.J."/>
        </authorList>
    </citation>
    <scope>NUCLEOTIDE SEQUENCE</scope>
    <source>
        <strain evidence="3">CHK178-757</strain>
    </source>
</reference>
<name>A0A9D1JRW1_9FIRM</name>
<feature type="region of interest" description="Disordered" evidence="1">
    <location>
        <begin position="424"/>
        <end position="450"/>
    </location>
</feature>
<keyword evidence="2" id="KW-1133">Transmembrane helix</keyword>
<dbReference type="SUPFAM" id="SSF55874">
    <property type="entry name" value="ATPase domain of HSP90 chaperone/DNA topoisomerase II/histidine kinase"/>
    <property type="match status" value="1"/>
</dbReference>
<feature type="transmembrane region" description="Helical" evidence="2">
    <location>
        <begin position="363"/>
        <end position="385"/>
    </location>
</feature>
<feature type="transmembrane region" description="Helical" evidence="2">
    <location>
        <begin position="278"/>
        <end position="302"/>
    </location>
</feature>
<feature type="transmembrane region" description="Helical" evidence="2">
    <location>
        <begin position="397"/>
        <end position="420"/>
    </location>
</feature>
<evidence type="ECO:0000313" key="4">
    <source>
        <dbReference type="Proteomes" id="UP000823927"/>
    </source>
</evidence>
<protein>
    <submittedName>
        <fullName evidence="3">Uncharacterized protein</fullName>
    </submittedName>
</protein>
<dbReference type="Proteomes" id="UP000823927">
    <property type="component" value="Unassembled WGS sequence"/>
</dbReference>
<gene>
    <name evidence="3" type="ORF">IAB46_09475</name>
</gene>
<feature type="transmembrane region" description="Helical" evidence="2">
    <location>
        <begin position="235"/>
        <end position="258"/>
    </location>
</feature>
<feature type="transmembrane region" description="Helical" evidence="2">
    <location>
        <begin position="340"/>
        <end position="357"/>
    </location>
</feature>
<sequence length="738" mass="82082">MARRKKRDFWDDVEDDVTLQEESDTARYSAGNQGEYTEYEDERFRFTRCLPIKVIARILLCVAAVVIGLSGYVVYRYVDDRYSNGTYTTSYFDSNGFSREYNDTVERLIQGLKAVEGESGAASDRAAEIISGAMGTYMNFSYYIMDGSGNLVAQSSDDARERIEASNHYLRISNTDNEFSVDAGIPTTGLNKNAWQTALDECTNAYQIYTAVDNTLMSQDAFYDSYMDYQDLTNYFGIARIAGIAAIVVFIILLVFCVMSTGMYRGYAGVRLSWFDKIFTEAALIIILAVAGALIYGLFYLFGHDIRFGIWLKAADGLLLYGVLIRGYFSLVRRIKSGTFITNSIIYKICHGVNMALNHLPKALKIIIILLFLVALNGGLVYALLYMRDFVVGGIPLIFIVAPVVFVIELIAFISCIFGVGDEEDEYGPEEPEEDAGAEESAGSASDDQDWEEVDFGSQIKEASDEAFEDHSSADSGATVENVRRKPVDKTVVLSQNERRKVLDSLGFGETQMLDTKAVREAEKASARRKSEPVPDLEDLSRPGDKTEIMEPLNIAVEDAVKPEYHTEPSIQPEKTETAAVSGAAAVKKEEAVSDTVRMAEDMGLVDFIQLNKDVRKLFRLKLKARSIGVTLRAPEKPILLDIDKANAIKVLSILFDNIEKYAEEGSRVYIEMYAQNGKMIYLMKNTIRADLLGDTTNAMGRGLMEAKRIVQSEKGKFINSVEGDTYKVGILLDVASV</sequence>
<organism evidence="3 4">
    <name type="scientific">Candidatus Scybalocola faecigallinarum</name>
    <dbReference type="NCBI Taxonomy" id="2840941"/>
    <lineage>
        <taxon>Bacteria</taxon>
        <taxon>Bacillati</taxon>
        <taxon>Bacillota</taxon>
        <taxon>Clostridia</taxon>
        <taxon>Lachnospirales</taxon>
        <taxon>Lachnospiraceae</taxon>
        <taxon>Lachnospiraceae incertae sedis</taxon>
        <taxon>Candidatus Scybalocola (ex Gilroy et al. 2021)</taxon>
    </lineage>
</organism>
<keyword evidence="2" id="KW-0812">Transmembrane</keyword>
<accession>A0A9D1JRW1</accession>
<feature type="transmembrane region" description="Helical" evidence="2">
    <location>
        <begin position="54"/>
        <end position="75"/>
    </location>
</feature>
<proteinExistence type="predicted"/>
<dbReference type="InterPro" id="IPR036890">
    <property type="entry name" value="HATPase_C_sf"/>
</dbReference>